<gene>
    <name evidence="2" type="ORF">HZH66_003481</name>
</gene>
<protein>
    <submittedName>
        <fullName evidence="2">Uncharacterized protein</fullName>
    </submittedName>
</protein>
<evidence type="ECO:0000256" key="1">
    <source>
        <dbReference type="SAM" id="MobiDB-lite"/>
    </source>
</evidence>
<name>A0A834KDI6_VESVU</name>
<dbReference type="AlphaFoldDB" id="A0A834KDI6"/>
<feature type="region of interest" description="Disordered" evidence="1">
    <location>
        <begin position="1"/>
        <end position="55"/>
    </location>
</feature>
<evidence type="ECO:0000313" key="2">
    <source>
        <dbReference type="EMBL" id="KAF7404575.1"/>
    </source>
</evidence>
<evidence type="ECO:0000313" key="3">
    <source>
        <dbReference type="Proteomes" id="UP000614350"/>
    </source>
</evidence>
<keyword evidence="3" id="KW-1185">Reference proteome</keyword>
<accession>A0A834KDI6</accession>
<comment type="caution">
    <text evidence="2">The sequence shown here is derived from an EMBL/GenBank/DDBJ whole genome shotgun (WGS) entry which is preliminary data.</text>
</comment>
<feature type="compositionally biased region" description="Low complexity" evidence="1">
    <location>
        <begin position="18"/>
        <end position="31"/>
    </location>
</feature>
<reference evidence="2" key="1">
    <citation type="journal article" date="2020" name="G3 (Bethesda)">
        <title>High-Quality Assemblies for Three Invasive Social Wasps from the &lt;i&gt;Vespula&lt;/i&gt; Genus.</title>
        <authorList>
            <person name="Harrop T.W.R."/>
            <person name="Guhlin J."/>
            <person name="McLaughlin G.M."/>
            <person name="Permina E."/>
            <person name="Stockwell P."/>
            <person name="Gilligan J."/>
            <person name="Le Lec M.F."/>
            <person name="Gruber M.A.M."/>
            <person name="Quinn O."/>
            <person name="Lovegrove M."/>
            <person name="Duncan E.J."/>
            <person name="Remnant E.J."/>
            <person name="Van Eeckhoven J."/>
            <person name="Graham B."/>
            <person name="Knapp R.A."/>
            <person name="Langford K.W."/>
            <person name="Kronenberg Z."/>
            <person name="Press M.O."/>
            <person name="Eacker S.M."/>
            <person name="Wilson-Rankin E.E."/>
            <person name="Purcell J."/>
            <person name="Lester P.J."/>
            <person name="Dearden P.K."/>
        </authorList>
    </citation>
    <scope>NUCLEOTIDE SEQUENCE</scope>
    <source>
        <strain evidence="2">Marl-1</strain>
    </source>
</reference>
<organism evidence="2 3">
    <name type="scientific">Vespula vulgaris</name>
    <name type="common">Yellow jacket</name>
    <name type="synonym">Wasp</name>
    <dbReference type="NCBI Taxonomy" id="7454"/>
    <lineage>
        <taxon>Eukaryota</taxon>
        <taxon>Metazoa</taxon>
        <taxon>Ecdysozoa</taxon>
        <taxon>Arthropoda</taxon>
        <taxon>Hexapoda</taxon>
        <taxon>Insecta</taxon>
        <taxon>Pterygota</taxon>
        <taxon>Neoptera</taxon>
        <taxon>Endopterygota</taxon>
        <taxon>Hymenoptera</taxon>
        <taxon>Apocrita</taxon>
        <taxon>Aculeata</taxon>
        <taxon>Vespoidea</taxon>
        <taxon>Vespidae</taxon>
        <taxon>Vespinae</taxon>
        <taxon>Vespula</taxon>
    </lineage>
</organism>
<proteinExistence type="predicted"/>
<dbReference type="Proteomes" id="UP000614350">
    <property type="component" value="Unassembled WGS sequence"/>
</dbReference>
<sequence length="83" mass="9294">MRSHGIASTDEILPRKVSASSTSPTLSDYSSNPQRLKAPILADSQSVPSNTFRSHERSLKYPSTIAYPNVIARNWNRNNHRLT</sequence>
<dbReference type="EMBL" id="JACSEA010000003">
    <property type="protein sequence ID" value="KAF7404575.1"/>
    <property type="molecule type" value="Genomic_DNA"/>
</dbReference>
<feature type="compositionally biased region" description="Polar residues" evidence="1">
    <location>
        <begin position="43"/>
        <end position="52"/>
    </location>
</feature>